<gene>
    <name evidence="1" type="ORF">UFOVP244_144</name>
</gene>
<protein>
    <submittedName>
        <fullName evidence="1">Uncharacterized protein</fullName>
    </submittedName>
</protein>
<name>A0A6J7WUD7_9CAUD</name>
<dbReference type="EMBL" id="LR798292">
    <property type="protein sequence ID" value="CAB5221357.1"/>
    <property type="molecule type" value="Genomic_DNA"/>
</dbReference>
<reference evidence="1" key="1">
    <citation type="submission" date="2020-05" db="EMBL/GenBank/DDBJ databases">
        <authorList>
            <person name="Chiriac C."/>
            <person name="Salcher M."/>
            <person name="Ghai R."/>
            <person name="Kavagutti S V."/>
        </authorList>
    </citation>
    <scope>NUCLEOTIDE SEQUENCE</scope>
</reference>
<accession>A0A6J7WUD7</accession>
<sequence length="69" mass="7748">MQERNRKLQDRFEGVSRASAIYATAQSILETSTKAEDEFERKVLRSVAKALIKMRLGLPEGKISVANLP</sequence>
<evidence type="ECO:0000313" key="1">
    <source>
        <dbReference type="EMBL" id="CAB5221357.1"/>
    </source>
</evidence>
<proteinExistence type="predicted"/>
<organism evidence="1">
    <name type="scientific">uncultured Caudovirales phage</name>
    <dbReference type="NCBI Taxonomy" id="2100421"/>
    <lineage>
        <taxon>Viruses</taxon>
        <taxon>Duplodnaviria</taxon>
        <taxon>Heunggongvirae</taxon>
        <taxon>Uroviricota</taxon>
        <taxon>Caudoviricetes</taxon>
        <taxon>Peduoviridae</taxon>
        <taxon>Maltschvirus</taxon>
        <taxon>Maltschvirus maltsch</taxon>
    </lineage>
</organism>